<dbReference type="RefSeq" id="WP_119795366.1">
    <property type="nucleotide sequence ID" value="NZ_QYZD01000022.1"/>
</dbReference>
<name>A0A3A3GFN4_PANTH</name>
<protein>
    <submittedName>
        <fullName evidence="1">Topoisomerase II</fullName>
    </submittedName>
</protein>
<accession>A0A3A3GFN4</accession>
<reference evidence="1 2" key="1">
    <citation type="submission" date="2018-09" db="EMBL/GenBank/DDBJ databases">
        <title>Paenibacillus SK2017-BO5.</title>
        <authorList>
            <person name="Piskunova J.V."/>
            <person name="Dubiley S.A."/>
            <person name="Severinov K.V."/>
        </authorList>
    </citation>
    <scope>NUCLEOTIDE SEQUENCE [LARGE SCALE GENOMIC DNA]</scope>
    <source>
        <strain evidence="1 2">BO5</strain>
    </source>
</reference>
<dbReference type="AlphaFoldDB" id="A0A3A3GFN4"/>
<sequence>MSVNPSMRIVCSGEHVSMGRTRTFFMIILIWARGHEMSFGSPAIRGAGEPLQLTVIPDRSVTVREVYGFQAVSGADQVTVPLGAWEADGFRLVVLKCDKEDGGDSSGMQLVAHCELSLPAGDLMLDRQGVFLNLDDLPRVDEEADQLAARREQWFRALPEFNCILDPLREGNPASAYWTIQRQLDEIVLEAVQAHDQLRDLYLEMYEHISQVVESSLHS</sequence>
<proteinExistence type="predicted"/>
<gene>
    <name evidence="1" type="ORF">DQX05_20600</name>
</gene>
<dbReference type="EMBL" id="QYZD01000022">
    <property type="protein sequence ID" value="RJG21624.1"/>
    <property type="molecule type" value="Genomic_DNA"/>
</dbReference>
<dbReference type="GO" id="GO:0016853">
    <property type="term" value="F:isomerase activity"/>
    <property type="evidence" value="ECO:0007669"/>
    <property type="project" value="UniProtKB-KW"/>
</dbReference>
<evidence type="ECO:0000313" key="1">
    <source>
        <dbReference type="EMBL" id="RJG21624.1"/>
    </source>
</evidence>
<dbReference type="OrthoDB" id="2654021at2"/>
<organism evidence="1 2">
    <name type="scientific">Paenibacillus thiaminolyticus</name>
    <name type="common">Bacillus thiaminolyticus</name>
    <dbReference type="NCBI Taxonomy" id="49283"/>
    <lineage>
        <taxon>Bacteria</taxon>
        <taxon>Bacillati</taxon>
        <taxon>Bacillota</taxon>
        <taxon>Bacilli</taxon>
        <taxon>Bacillales</taxon>
        <taxon>Paenibacillaceae</taxon>
        <taxon>Paenibacillus</taxon>
    </lineage>
</organism>
<comment type="caution">
    <text evidence="1">The sequence shown here is derived from an EMBL/GenBank/DDBJ whole genome shotgun (WGS) entry which is preliminary data.</text>
</comment>
<evidence type="ECO:0000313" key="2">
    <source>
        <dbReference type="Proteomes" id="UP000266177"/>
    </source>
</evidence>
<dbReference type="Proteomes" id="UP000266177">
    <property type="component" value="Unassembled WGS sequence"/>
</dbReference>
<keyword evidence="1" id="KW-0413">Isomerase</keyword>